<dbReference type="Proteomes" id="UP000801492">
    <property type="component" value="Unassembled WGS sequence"/>
</dbReference>
<keyword evidence="2" id="KW-1185">Reference proteome</keyword>
<evidence type="ECO:0008006" key="3">
    <source>
        <dbReference type="Google" id="ProtNLM"/>
    </source>
</evidence>
<gene>
    <name evidence="1" type="ORF">ILUMI_16126</name>
</gene>
<organism evidence="1 2">
    <name type="scientific">Ignelater luminosus</name>
    <name type="common">Cucubano</name>
    <name type="synonym">Pyrophorus luminosus</name>
    <dbReference type="NCBI Taxonomy" id="2038154"/>
    <lineage>
        <taxon>Eukaryota</taxon>
        <taxon>Metazoa</taxon>
        <taxon>Ecdysozoa</taxon>
        <taxon>Arthropoda</taxon>
        <taxon>Hexapoda</taxon>
        <taxon>Insecta</taxon>
        <taxon>Pterygota</taxon>
        <taxon>Neoptera</taxon>
        <taxon>Endopterygota</taxon>
        <taxon>Coleoptera</taxon>
        <taxon>Polyphaga</taxon>
        <taxon>Elateriformia</taxon>
        <taxon>Elateroidea</taxon>
        <taxon>Elateridae</taxon>
        <taxon>Agrypninae</taxon>
        <taxon>Pyrophorini</taxon>
        <taxon>Ignelater</taxon>
    </lineage>
</organism>
<accession>A0A8K0CTH9</accession>
<proteinExistence type="predicted"/>
<dbReference type="EMBL" id="VTPC01059051">
    <property type="protein sequence ID" value="KAF2890047.1"/>
    <property type="molecule type" value="Genomic_DNA"/>
</dbReference>
<protein>
    <recommendedName>
        <fullName evidence="3">DDE-1 domain-containing protein</fullName>
    </recommendedName>
</protein>
<comment type="caution">
    <text evidence="1">The sequence shown here is derived from an EMBL/GenBank/DDBJ whole genome shotgun (WGS) entry which is preliminary data.</text>
</comment>
<evidence type="ECO:0000313" key="2">
    <source>
        <dbReference type="Proteomes" id="UP000801492"/>
    </source>
</evidence>
<dbReference type="AlphaFoldDB" id="A0A8K0CTH9"/>
<dbReference type="OrthoDB" id="6746244at2759"/>
<name>A0A8K0CTH9_IGNLU</name>
<evidence type="ECO:0000313" key="1">
    <source>
        <dbReference type="EMBL" id="KAF2890047.1"/>
    </source>
</evidence>
<reference evidence="1" key="1">
    <citation type="submission" date="2019-08" db="EMBL/GenBank/DDBJ databases">
        <title>The genome of the North American firefly Photinus pyralis.</title>
        <authorList>
            <consortium name="Photinus pyralis genome working group"/>
            <person name="Fallon T.R."/>
            <person name="Sander Lower S.E."/>
            <person name="Weng J.-K."/>
        </authorList>
    </citation>
    <scope>NUCLEOTIDE SEQUENCE</scope>
    <source>
        <strain evidence="1">TRF0915ILg1</strain>
        <tissue evidence="1">Whole body</tissue>
    </source>
</reference>
<sequence>MLKGAPPGAMGLAPSIGWINSKAFEKVLKHFIRHCNNTKDNPSLLIYDNHERHISINVINKAGKAGKKEDNYDSSSEDENIAYKELSETVTCEPEEIDYDTIFEEKFAIVKLRGEVFT</sequence>